<evidence type="ECO:0000313" key="1">
    <source>
        <dbReference type="EMBL" id="XFO68866.1"/>
    </source>
</evidence>
<proteinExistence type="predicted"/>
<dbReference type="EMBL" id="CP155573">
    <property type="protein sequence ID" value="XFO68866.1"/>
    <property type="molecule type" value="Genomic_DNA"/>
</dbReference>
<reference evidence="1" key="1">
    <citation type="submission" date="2024-05" db="EMBL/GenBank/DDBJ databases">
        <title>Isolation and characterization of Sporomusa carbonis sp. nov., a carboxydotrophic hydrogenogen in the genus of Sporomusa isolated from a charcoal burning pile.</title>
        <authorList>
            <person name="Boeer T."/>
            <person name="Rosenbaum F."/>
            <person name="Eysell L."/>
            <person name="Mueller V."/>
            <person name="Daniel R."/>
            <person name="Poehlein A."/>
        </authorList>
    </citation>
    <scope>NUCLEOTIDE SEQUENCE [LARGE SCALE GENOMIC DNA]</scope>
    <source>
        <strain evidence="1">DSM 10669</strain>
    </source>
</reference>
<organism evidence="1 2">
    <name type="scientific">Sporomusa silvacetica DSM 10669</name>
    <dbReference type="NCBI Taxonomy" id="1123289"/>
    <lineage>
        <taxon>Bacteria</taxon>
        <taxon>Bacillati</taxon>
        <taxon>Bacillota</taxon>
        <taxon>Negativicutes</taxon>
        <taxon>Selenomonadales</taxon>
        <taxon>Sporomusaceae</taxon>
        <taxon>Sporomusa</taxon>
    </lineage>
</organism>
<protein>
    <submittedName>
        <fullName evidence="1">Uncharacterized protein</fullName>
    </submittedName>
</protein>
<dbReference type="Proteomes" id="UP000216752">
    <property type="component" value="Chromosome"/>
</dbReference>
<sequence>MHLIFAFECECHTVTISNPSVRLNSGWCMKPIGENRISTLLLAITAII</sequence>
<keyword evidence="2" id="KW-1185">Reference proteome</keyword>
<name>A0ABZ3ITI4_9FIRM</name>
<gene>
    <name evidence="1" type="ORF">SPSIL_050900</name>
</gene>
<accession>A0ABZ3ITI4</accession>
<evidence type="ECO:0000313" key="2">
    <source>
        <dbReference type="Proteomes" id="UP000216752"/>
    </source>
</evidence>